<keyword evidence="3" id="KW-1185">Reference proteome</keyword>
<dbReference type="GO" id="GO:0030240">
    <property type="term" value="P:skeletal muscle thin filament assembly"/>
    <property type="evidence" value="ECO:0007669"/>
    <property type="project" value="TreeGrafter"/>
</dbReference>
<sequence>MIPFCTVVEKCNGEVVAAKLACSVKEENKAQRESYSADWHSVNLNTRSEDRQTMNMKDDSRKETLSRLWNARSLVQNCPSGVFRVGTLERGVREHQLLPKRNTLPLPIFVPAELGVRLGRGAPHTEEDLRPFPTPDGACPSKRTVDDITRDLPPVKPTLMEFSKAPKALGRSMSQEAQRG</sequence>
<dbReference type="Proteomes" id="UP001314229">
    <property type="component" value="Unassembled WGS sequence"/>
</dbReference>
<dbReference type="GO" id="GO:0055008">
    <property type="term" value="P:cardiac muscle tissue morphogenesis"/>
    <property type="evidence" value="ECO:0007669"/>
    <property type="project" value="TreeGrafter"/>
</dbReference>
<dbReference type="GO" id="GO:0060048">
    <property type="term" value="P:cardiac muscle contraction"/>
    <property type="evidence" value="ECO:0007669"/>
    <property type="project" value="TreeGrafter"/>
</dbReference>
<dbReference type="GO" id="GO:0030241">
    <property type="term" value="P:skeletal muscle myosin thick filament assembly"/>
    <property type="evidence" value="ECO:0007669"/>
    <property type="project" value="TreeGrafter"/>
</dbReference>
<comment type="caution">
    <text evidence="2">The sequence shown here is derived from an EMBL/GenBank/DDBJ whole genome shotgun (WGS) entry which is preliminary data.</text>
</comment>
<dbReference type="GO" id="GO:0031432">
    <property type="term" value="F:titin binding"/>
    <property type="evidence" value="ECO:0007669"/>
    <property type="project" value="TreeGrafter"/>
</dbReference>
<dbReference type="GO" id="GO:0035995">
    <property type="term" value="P:detection of muscle stretch"/>
    <property type="evidence" value="ECO:0007669"/>
    <property type="project" value="TreeGrafter"/>
</dbReference>
<dbReference type="GO" id="GO:0055003">
    <property type="term" value="P:cardiac myofibril assembly"/>
    <property type="evidence" value="ECO:0007669"/>
    <property type="project" value="TreeGrafter"/>
</dbReference>
<dbReference type="GO" id="GO:0003009">
    <property type="term" value="P:skeletal muscle contraction"/>
    <property type="evidence" value="ECO:0007669"/>
    <property type="project" value="TreeGrafter"/>
</dbReference>
<dbReference type="InterPro" id="IPR015667">
    <property type="entry name" value="Telethonin"/>
</dbReference>
<dbReference type="GO" id="GO:0030674">
    <property type="term" value="F:protein-macromolecule adaptor activity"/>
    <property type="evidence" value="ECO:0007669"/>
    <property type="project" value="TreeGrafter"/>
</dbReference>
<dbReference type="GO" id="GO:0048769">
    <property type="term" value="P:sarcomerogenesis"/>
    <property type="evidence" value="ECO:0007669"/>
    <property type="project" value="TreeGrafter"/>
</dbReference>
<evidence type="ECO:0000313" key="2">
    <source>
        <dbReference type="EMBL" id="CAK6961227.1"/>
    </source>
</evidence>
<dbReference type="Gene3D" id="2.20.160.10">
    <property type="entry name" value="titin domain like"/>
    <property type="match status" value="1"/>
</dbReference>
<evidence type="ECO:0000256" key="1">
    <source>
        <dbReference type="SAM" id="MobiDB-lite"/>
    </source>
</evidence>
<accession>A0AAV1NPI6</accession>
<dbReference type="PANTHER" id="PTHR15143">
    <property type="entry name" value="TELETHONIN"/>
    <property type="match status" value="1"/>
</dbReference>
<gene>
    <name evidence="2" type="ORF">FSCOSCO3_A018355</name>
</gene>
<dbReference type="GO" id="GO:0030018">
    <property type="term" value="C:Z disc"/>
    <property type="evidence" value="ECO:0007669"/>
    <property type="project" value="TreeGrafter"/>
</dbReference>
<dbReference type="GO" id="GO:0008307">
    <property type="term" value="F:structural constituent of muscle"/>
    <property type="evidence" value="ECO:0007669"/>
    <property type="project" value="TreeGrafter"/>
</dbReference>
<dbReference type="AlphaFoldDB" id="A0AAV1NPI6"/>
<protein>
    <submittedName>
        <fullName evidence="2">Telethonin</fullName>
    </submittedName>
</protein>
<reference evidence="2 3" key="1">
    <citation type="submission" date="2024-01" db="EMBL/GenBank/DDBJ databases">
        <authorList>
            <person name="Alioto T."/>
            <person name="Alioto T."/>
            <person name="Gomez Garrido J."/>
        </authorList>
    </citation>
    <scope>NUCLEOTIDE SEQUENCE [LARGE SCALE GENOMIC DNA]</scope>
</reference>
<evidence type="ECO:0000313" key="3">
    <source>
        <dbReference type="Proteomes" id="UP001314229"/>
    </source>
</evidence>
<name>A0AAV1NPI6_SCOSC</name>
<organism evidence="2 3">
    <name type="scientific">Scomber scombrus</name>
    <name type="common">Atlantic mackerel</name>
    <name type="synonym">Scomber vernalis</name>
    <dbReference type="NCBI Taxonomy" id="13677"/>
    <lineage>
        <taxon>Eukaryota</taxon>
        <taxon>Metazoa</taxon>
        <taxon>Chordata</taxon>
        <taxon>Craniata</taxon>
        <taxon>Vertebrata</taxon>
        <taxon>Euteleostomi</taxon>
        <taxon>Actinopterygii</taxon>
        <taxon>Neopterygii</taxon>
        <taxon>Teleostei</taxon>
        <taxon>Neoteleostei</taxon>
        <taxon>Acanthomorphata</taxon>
        <taxon>Pelagiaria</taxon>
        <taxon>Scombriformes</taxon>
        <taxon>Scombridae</taxon>
        <taxon>Scomber</taxon>
    </lineage>
</organism>
<dbReference type="PANTHER" id="PTHR15143:SF0">
    <property type="entry name" value="TELETHONIN"/>
    <property type="match status" value="1"/>
</dbReference>
<dbReference type="Pfam" id="PF09470">
    <property type="entry name" value="Telethonin"/>
    <property type="match status" value="1"/>
</dbReference>
<dbReference type="GO" id="GO:0070080">
    <property type="term" value="F:titin Z domain binding"/>
    <property type="evidence" value="ECO:0007669"/>
    <property type="project" value="TreeGrafter"/>
</dbReference>
<feature type="region of interest" description="Disordered" evidence="1">
    <location>
        <begin position="122"/>
        <end position="180"/>
    </location>
</feature>
<dbReference type="InterPro" id="IPR023111">
    <property type="entry name" value="Titin-like_dom_sf"/>
</dbReference>
<dbReference type="EMBL" id="CAWUFR010000049">
    <property type="protein sequence ID" value="CAK6961227.1"/>
    <property type="molecule type" value="Genomic_DNA"/>
</dbReference>
<proteinExistence type="predicted"/>